<dbReference type="PANTHER" id="PTHR43350:SF19">
    <property type="entry name" value="D-GULOSIDE 3-DEHYDROGENASE"/>
    <property type="match status" value="1"/>
</dbReference>
<gene>
    <name evidence="7" type="ORF">METZ01_LOCUS297080</name>
</gene>
<keyword evidence="5" id="KW-0560">Oxidoreductase</keyword>
<keyword evidence="3" id="KW-0479">Metal-binding</keyword>
<protein>
    <recommendedName>
        <fullName evidence="6">Alcohol dehydrogenase-like C-terminal domain-containing protein</fullName>
    </recommendedName>
</protein>
<dbReference type="CDD" id="cd08255">
    <property type="entry name" value="2-desacetyl-2-hydroxyethyl_bacteriochlorophyllide_like"/>
    <property type="match status" value="1"/>
</dbReference>
<accession>A0A382M5S0</accession>
<dbReference type="PANTHER" id="PTHR43350">
    <property type="entry name" value="NAD-DEPENDENT ALCOHOL DEHYDROGENASE"/>
    <property type="match status" value="1"/>
</dbReference>
<proteinExistence type="inferred from homology"/>
<dbReference type="EMBL" id="UINC01091453">
    <property type="protein sequence ID" value="SVC44226.1"/>
    <property type="molecule type" value="Genomic_DNA"/>
</dbReference>
<dbReference type="SUPFAM" id="SSF51735">
    <property type="entry name" value="NAD(P)-binding Rossmann-fold domains"/>
    <property type="match status" value="1"/>
</dbReference>
<feature type="domain" description="Alcohol dehydrogenase-like C-terminal" evidence="6">
    <location>
        <begin position="160"/>
        <end position="243"/>
    </location>
</feature>
<evidence type="ECO:0000313" key="7">
    <source>
        <dbReference type="EMBL" id="SVC44226.1"/>
    </source>
</evidence>
<name>A0A382M5S0_9ZZZZ</name>
<reference evidence="7" key="1">
    <citation type="submission" date="2018-05" db="EMBL/GenBank/DDBJ databases">
        <authorList>
            <person name="Lanie J.A."/>
            <person name="Ng W.-L."/>
            <person name="Kazmierczak K.M."/>
            <person name="Andrzejewski T.M."/>
            <person name="Davidsen T.M."/>
            <person name="Wayne K.J."/>
            <person name="Tettelin H."/>
            <person name="Glass J.I."/>
            <person name="Rusch D."/>
            <person name="Podicherti R."/>
            <person name="Tsui H.-C.T."/>
            <person name="Winkler M.E."/>
        </authorList>
    </citation>
    <scope>NUCLEOTIDE SEQUENCE</scope>
</reference>
<dbReference type="GO" id="GO:0046872">
    <property type="term" value="F:metal ion binding"/>
    <property type="evidence" value="ECO:0007669"/>
    <property type="project" value="UniProtKB-KW"/>
</dbReference>
<dbReference type="InterPro" id="IPR013149">
    <property type="entry name" value="ADH-like_C"/>
</dbReference>
<keyword evidence="4" id="KW-0862">Zinc</keyword>
<dbReference type="InterPro" id="IPR011032">
    <property type="entry name" value="GroES-like_sf"/>
</dbReference>
<dbReference type="AlphaFoldDB" id="A0A382M5S0"/>
<feature type="non-terminal residue" evidence="7">
    <location>
        <position position="244"/>
    </location>
</feature>
<evidence type="ECO:0000256" key="2">
    <source>
        <dbReference type="ARBA" id="ARBA00008072"/>
    </source>
</evidence>
<dbReference type="Pfam" id="PF00107">
    <property type="entry name" value="ADH_zinc_N"/>
    <property type="match status" value="1"/>
</dbReference>
<evidence type="ECO:0000256" key="4">
    <source>
        <dbReference type="ARBA" id="ARBA00022833"/>
    </source>
</evidence>
<dbReference type="Gene3D" id="3.40.50.720">
    <property type="entry name" value="NAD(P)-binding Rossmann-like Domain"/>
    <property type="match status" value="1"/>
</dbReference>
<sequence>MQLQADGKREKVLVDDWVDPPPIGEDHVRTETLFSGLTNGTERNGLIGGNYAPSDQSLPAGSGYQNVGRVIQVGSEVDDLEVGDIVYSSQGHYEYCTLRPHKLKNLMPHERHDGLLIKLDSRVDPIHAALFGVASVAMRCCRNADLRMGECFLVIGAGMVGQMAAQIGNAMGARVTICDIDQNRLDIAESVGFVEAVVNVGGDGWERQIEDASYDAALDVAGVMGMEDKLIRAIKHGGSILFIA</sequence>
<dbReference type="InterPro" id="IPR036291">
    <property type="entry name" value="NAD(P)-bd_dom_sf"/>
</dbReference>
<dbReference type="SUPFAM" id="SSF50129">
    <property type="entry name" value="GroES-like"/>
    <property type="match status" value="1"/>
</dbReference>
<evidence type="ECO:0000256" key="5">
    <source>
        <dbReference type="ARBA" id="ARBA00023002"/>
    </source>
</evidence>
<comment type="similarity">
    <text evidence="2">Belongs to the zinc-containing alcohol dehydrogenase family.</text>
</comment>
<evidence type="ECO:0000256" key="1">
    <source>
        <dbReference type="ARBA" id="ARBA00001947"/>
    </source>
</evidence>
<dbReference type="Gene3D" id="3.90.180.10">
    <property type="entry name" value="Medium-chain alcohol dehydrogenases, catalytic domain"/>
    <property type="match status" value="1"/>
</dbReference>
<organism evidence="7">
    <name type="scientific">marine metagenome</name>
    <dbReference type="NCBI Taxonomy" id="408172"/>
    <lineage>
        <taxon>unclassified sequences</taxon>
        <taxon>metagenomes</taxon>
        <taxon>ecological metagenomes</taxon>
    </lineage>
</organism>
<dbReference type="GO" id="GO:0016491">
    <property type="term" value="F:oxidoreductase activity"/>
    <property type="evidence" value="ECO:0007669"/>
    <property type="project" value="UniProtKB-KW"/>
</dbReference>
<evidence type="ECO:0000256" key="3">
    <source>
        <dbReference type="ARBA" id="ARBA00022723"/>
    </source>
</evidence>
<evidence type="ECO:0000259" key="6">
    <source>
        <dbReference type="Pfam" id="PF00107"/>
    </source>
</evidence>
<comment type="cofactor">
    <cofactor evidence="1">
        <name>Zn(2+)</name>
        <dbReference type="ChEBI" id="CHEBI:29105"/>
    </cofactor>
</comment>